<evidence type="ECO:0000313" key="2">
    <source>
        <dbReference type="Proteomes" id="UP000054653"/>
    </source>
</evidence>
<name>A0A0V1CWZ6_TRIBR</name>
<gene>
    <name evidence="1" type="ORF">T03_15102</name>
</gene>
<accession>A0A0V1CWZ6</accession>
<evidence type="ECO:0000313" key="1">
    <source>
        <dbReference type="EMBL" id="KRY53741.1"/>
    </source>
</evidence>
<reference evidence="1 2" key="1">
    <citation type="submission" date="2015-01" db="EMBL/GenBank/DDBJ databases">
        <title>Evolution of Trichinella species and genotypes.</title>
        <authorList>
            <person name="Korhonen P.K."/>
            <person name="Edoardo P."/>
            <person name="Giuseppe L.R."/>
            <person name="Gasser R.B."/>
        </authorList>
    </citation>
    <scope>NUCLEOTIDE SEQUENCE [LARGE SCALE GENOMIC DNA]</scope>
    <source>
        <strain evidence="1">ISS120</strain>
    </source>
</reference>
<sequence length="55" mass="6326">MEFRRLITEIAPDMKGFMQLEKDVEEFLSLIFGAISVISRRNSIHTVGTYILIPV</sequence>
<dbReference type="AlphaFoldDB" id="A0A0V1CWZ6"/>
<dbReference type="Proteomes" id="UP000054653">
    <property type="component" value="Unassembled WGS sequence"/>
</dbReference>
<protein>
    <submittedName>
        <fullName evidence="1">Uncharacterized protein</fullName>
    </submittedName>
</protein>
<comment type="caution">
    <text evidence="1">The sequence shown here is derived from an EMBL/GenBank/DDBJ whole genome shotgun (WGS) entry which is preliminary data.</text>
</comment>
<organism evidence="1 2">
    <name type="scientific">Trichinella britovi</name>
    <name type="common">Parasitic roundworm</name>
    <dbReference type="NCBI Taxonomy" id="45882"/>
    <lineage>
        <taxon>Eukaryota</taxon>
        <taxon>Metazoa</taxon>
        <taxon>Ecdysozoa</taxon>
        <taxon>Nematoda</taxon>
        <taxon>Enoplea</taxon>
        <taxon>Dorylaimia</taxon>
        <taxon>Trichinellida</taxon>
        <taxon>Trichinellidae</taxon>
        <taxon>Trichinella</taxon>
    </lineage>
</organism>
<keyword evidence="2" id="KW-1185">Reference proteome</keyword>
<dbReference type="EMBL" id="JYDI01000081">
    <property type="protein sequence ID" value="KRY53741.1"/>
    <property type="molecule type" value="Genomic_DNA"/>
</dbReference>
<proteinExistence type="predicted"/>